<evidence type="ECO:0008006" key="4">
    <source>
        <dbReference type="Google" id="ProtNLM"/>
    </source>
</evidence>
<protein>
    <recommendedName>
        <fullName evidence="4">PepSY domain-containing protein</fullName>
    </recommendedName>
</protein>
<reference evidence="2" key="1">
    <citation type="submission" date="2020-07" db="EMBL/GenBank/DDBJ databases">
        <title>Huge and variable diversity of episymbiotic CPR bacteria and DPANN archaea in groundwater ecosystems.</title>
        <authorList>
            <person name="He C.Y."/>
            <person name="Keren R."/>
            <person name="Whittaker M."/>
            <person name="Farag I.F."/>
            <person name="Doudna J."/>
            <person name="Cate J.H.D."/>
            <person name="Banfield J.F."/>
        </authorList>
    </citation>
    <scope>NUCLEOTIDE SEQUENCE</scope>
    <source>
        <strain evidence="2">NC_groundwater_763_Ag_S-0.2um_68_21</strain>
    </source>
</reference>
<organism evidence="2 3">
    <name type="scientific">Tectimicrobiota bacterium</name>
    <dbReference type="NCBI Taxonomy" id="2528274"/>
    <lineage>
        <taxon>Bacteria</taxon>
        <taxon>Pseudomonadati</taxon>
        <taxon>Nitrospinota/Tectimicrobiota group</taxon>
        <taxon>Candidatus Tectimicrobiota</taxon>
    </lineage>
</organism>
<dbReference type="Proteomes" id="UP000782312">
    <property type="component" value="Unassembled WGS sequence"/>
</dbReference>
<sequence>MNRKIIALAALLTLAAAGYAFAQGGMMGGQGGGMMGPGMMGQGGMGQGGMMGQGGGMMGGQGGMGGMMGMMRMMNECGRMMEASPASAEPVTKERAEAIVKQYLTNLRNPNLKAGKVTEETASFVVEITTKDGALVDKVIVDKRTGHARSIY</sequence>
<evidence type="ECO:0000256" key="1">
    <source>
        <dbReference type="SAM" id="SignalP"/>
    </source>
</evidence>
<dbReference type="EMBL" id="JACPUR010000040">
    <property type="protein sequence ID" value="MBI3129396.1"/>
    <property type="molecule type" value="Genomic_DNA"/>
</dbReference>
<gene>
    <name evidence="2" type="ORF">HYZ11_17435</name>
</gene>
<feature type="chain" id="PRO_5036720636" description="PepSY domain-containing protein" evidence="1">
    <location>
        <begin position="23"/>
        <end position="152"/>
    </location>
</feature>
<evidence type="ECO:0000313" key="2">
    <source>
        <dbReference type="EMBL" id="MBI3129396.1"/>
    </source>
</evidence>
<keyword evidence="1" id="KW-0732">Signal</keyword>
<evidence type="ECO:0000313" key="3">
    <source>
        <dbReference type="Proteomes" id="UP000782312"/>
    </source>
</evidence>
<feature type="signal peptide" evidence="1">
    <location>
        <begin position="1"/>
        <end position="22"/>
    </location>
</feature>
<proteinExistence type="predicted"/>
<name>A0A932I504_UNCTE</name>
<accession>A0A932I504</accession>
<dbReference type="AlphaFoldDB" id="A0A932I504"/>
<comment type="caution">
    <text evidence="2">The sequence shown here is derived from an EMBL/GenBank/DDBJ whole genome shotgun (WGS) entry which is preliminary data.</text>
</comment>